<dbReference type="SUPFAM" id="SSF57756">
    <property type="entry name" value="Retrovirus zinc finger-like domains"/>
    <property type="match status" value="1"/>
</dbReference>
<dbReference type="InterPro" id="IPR001878">
    <property type="entry name" value="Znf_CCHC"/>
</dbReference>
<dbReference type="Gene3D" id="4.10.60.10">
    <property type="entry name" value="Zinc finger, CCHC-type"/>
    <property type="match status" value="1"/>
</dbReference>
<feature type="domain" description="CCHC-type" evidence="3">
    <location>
        <begin position="113"/>
        <end position="127"/>
    </location>
</feature>
<dbReference type="Proteomes" id="UP001373714">
    <property type="component" value="Unassembled WGS sequence"/>
</dbReference>
<feature type="compositionally biased region" description="Acidic residues" evidence="2">
    <location>
        <begin position="40"/>
        <end position="62"/>
    </location>
</feature>
<feature type="compositionally biased region" description="Pro residues" evidence="2">
    <location>
        <begin position="143"/>
        <end position="156"/>
    </location>
</feature>
<dbReference type="EMBL" id="JAVHNS010000001">
    <property type="protein sequence ID" value="KAK6363594.1"/>
    <property type="molecule type" value="Genomic_DNA"/>
</dbReference>
<feature type="region of interest" description="Disordered" evidence="2">
    <location>
        <begin position="1"/>
        <end position="102"/>
    </location>
</feature>
<gene>
    <name evidence="4" type="ORF">TWF730_001018</name>
</gene>
<feature type="compositionally biased region" description="Basic residues" evidence="2">
    <location>
        <begin position="262"/>
        <end position="273"/>
    </location>
</feature>
<accession>A0AAV9VNC7</accession>
<keyword evidence="5" id="KW-1185">Reference proteome</keyword>
<dbReference type="GO" id="GO:0008270">
    <property type="term" value="F:zinc ion binding"/>
    <property type="evidence" value="ECO:0007669"/>
    <property type="project" value="UniProtKB-KW"/>
</dbReference>
<dbReference type="PROSITE" id="PS50158">
    <property type="entry name" value="ZF_CCHC"/>
    <property type="match status" value="1"/>
</dbReference>
<feature type="compositionally biased region" description="Basic and acidic residues" evidence="2">
    <location>
        <begin position="87"/>
        <end position="100"/>
    </location>
</feature>
<dbReference type="AlphaFoldDB" id="A0AAV9VNC7"/>
<protein>
    <recommendedName>
        <fullName evidence="3">CCHC-type domain-containing protein</fullName>
    </recommendedName>
</protein>
<evidence type="ECO:0000256" key="1">
    <source>
        <dbReference type="PROSITE-ProRule" id="PRU00047"/>
    </source>
</evidence>
<feature type="region of interest" description="Disordered" evidence="2">
    <location>
        <begin position="117"/>
        <end position="167"/>
    </location>
</feature>
<keyword evidence="1" id="KW-0863">Zinc-finger</keyword>
<proteinExistence type="predicted"/>
<feature type="region of interest" description="Disordered" evidence="2">
    <location>
        <begin position="212"/>
        <end position="308"/>
    </location>
</feature>
<evidence type="ECO:0000313" key="4">
    <source>
        <dbReference type="EMBL" id="KAK6363594.1"/>
    </source>
</evidence>
<dbReference type="InterPro" id="IPR036875">
    <property type="entry name" value="Znf_CCHC_sf"/>
</dbReference>
<evidence type="ECO:0000313" key="5">
    <source>
        <dbReference type="Proteomes" id="UP001373714"/>
    </source>
</evidence>
<comment type="caution">
    <text evidence="4">The sequence shown here is derived from an EMBL/GenBank/DDBJ whole genome shotgun (WGS) entry which is preliminary data.</text>
</comment>
<organism evidence="4 5">
    <name type="scientific">Orbilia blumenaviensis</name>
    <dbReference type="NCBI Taxonomy" id="1796055"/>
    <lineage>
        <taxon>Eukaryota</taxon>
        <taxon>Fungi</taxon>
        <taxon>Dikarya</taxon>
        <taxon>Ascomycota</taxon>
        <taxon>Pezizomycotina</taxon>
        <taxon>Orbiliomycetes</taxon>
        <taxon>Orbiliales</taxon>
        <taxon>Orbiliaceae</taxon>
        <taxon>Orbilia</taxon>
    </lineage>
</organism>
<reference evidence="4 5" key="1">
    <citation type="submission" date="2019-10" db="EMBL/GenBank/DDBJ databases">
        <authorList>
            <person name="Palmer J.M."/>
        </authorList>
    </citation>
    <scope>NUCLEOTIDE SEQUENCE [LARGE SCALE GENOMIC DNA]</scope>
    <source>
        <strain evidence="4 5">TWF730</strain>
    </source>
</reference>
<name>A0AAV9VNC7_9PEZI</name>
<dbReference type="GO" id="GO:0003676">
    <property type="term" value="F:nucleic acid binding"/>
    <property type="evidence" value="ECO:0007669"/>
    <property type="project" value="InterPro"/>
</dbReference>
<keyword evidence="1" id="KW-0479">Metal-binding</keyword>
<evidence type="ECO:0000256" key="2">
    <source>
        <dbReference type="SAM" id="MobiDB-lite"/>
    </source>
</evidence>
<keyword evidence="1" id="KW-0862">Zinc</keyword>
<evidence type="ECO:0000259" key="3">
    <source>
        <dbReference type="PROSITE" id="PS50158"/>
    </source>
</evidence>
<sequence>MSRYYEYENYEEPPPPYEEVDCEYGQEGNPDYSSNGYDSSGDDSDGCDLDGYDSDDFDSDAYDSDKYDSSDLGSDTYESYESGYGYKDVEPPKSSSDSKTRKVVGTMKIVLKKCRTCGNPGHDSRTCALNKDPTGNSRRPKQRPAPSPRPPPPPKMSRPSKRAEERACGACREIGHDRRACPRLISASDHQKHSVVTTAMQTLMQTMAVTAATSATGPKKQTARSNPGKVRAHRGGSSDRGGYVRTVETVCRMERGEDNKNKGKKPQTARKTTHASLSAQGSRGGAGVTKKKTAPGSGSRRVNFMINL</sequence>
<feature type="compositionally biased region" description="Basic and acidic residues" evidence="2">
    <location>
        <begin position="251"/>
        <end position="261"/>
    </location>
</feature>